<feature type="compositionally biased region" description="Basic and acidic residues" evidence="1">
    <location>
        <begin position="47"/>
        <end position="57"/>
    </location>
</feature>
<gene>
    <name evidence="2" type="ORF">B296_00035306</name>
</gene>
<dbReference type="Proteomes" id="UP000287651">
    <property type="component" value="Unassembled WGS sequence"/>
</dbReference>
<accession>A0A426XGJ5</accession>
<feature type="region of interest" description="Disordered" evidence="1">
    <location>
        <begin position="1"/>
        <end position="97"/>
    </location>
</feature>
<evidence type="ECO:0000256" key="1">
    <source>
        <dbReference type="SAM" id="MobiDB-lite"/>
    </source>
</evidence>
<comment type="caution">
    <text evidence="2">The sequence shown here is derived from an EMBL/GenBank/DDBJ whole genome shotgun (WGS) entry which is preliminary data.</text>
</comment>
<protein>
    <submittedName>
        <fullName evidence="2">Uncharacterized protein</fullName>
    </submittedName>
</protein>
<proteinExistence type="predicted"/>
<dbReference type="EMBL" id="AMZH03021031">
    <property type="protein sequence ID" value="RRT38609.1"/>
    <property type="molecule type" value="Genomic_DNA"/>
</dbReference>
<organism evidence="2 3">
    <name type="scientific">Ensete ventricosum</name>
    <name type="common">Abyssinian banana</name>
    <name type="synonym">Musa ensete</name>
    <dbReference type="NCBI Taxonomy" id="4639"/>
    <lineage>
        <taxon>Eukaryota</taxon>
        <taxon>Viridiplantae</taxon>
        <taxon>Streptophyta</taxon>
        <taxon>Embryophyta</taxon>
        <taxon>Tracheophyta</taxon>
        <taxon>Spermatophyta</taxon>
        <taxon>Magnoliopsida</taxon>
        <taxon>Liliopsida</taxon>
        <taxon>Zingiberales</taxon>
        <taxon>Musaceae</taxon>
        <taxon>Ensete</taxon>
    </lineage>
</organism>
<evidence type="ECO:0000313" key="2">
    <source>
        <dbReference type="EMBL" id="RRT38609.1"/>
    </source>
</evidence>
<name>A0A426XGJ5_ENSVE</name>
<evidence type="ECO:0000313" key="3">
    <source>
        <dbReference type="Proteomes" id="UP000287651"/>
    </source>
</evidence>
<sequence>MEASGDSEAASDPVAEDNDDDDMESCCCTDDDDDAARASWCFSEGESTDHDCGHEGEEDKDEDGGGGDAGAPAEDHSALTRSLSGAEEEERVVDPGEENRLFWETCLASGYP</sequence>
<reference evidence="2 3" key="1">
    <citation type="journal article" date="2014" name="Agronomy (Basel)">
        <title>A Draft Genome Sequence for Ensete ventricosum, the Drought-Tolerant Tree Against Hunger.</title>
        <authorList>
            <person name="Harrison J."/>
            <person name="Moore K.A."/>
            <person name="Paszkiewicz K."/>
            <person name="Jones T."/>
            <person name="Grant M."/>
            <person name="Ambacheew D."/>
            <person name="Muzemil S."/>
            <person name="Studholme D.J."/>
        </authorList>
    </citation>
    <scope>NUCLEOTIDE SEQUENCE [LARGE SCALE GENOMIC DNA]</scope>
</reference>
<feature type="compositionally biased region" description="Acidic residues" evidence="1">
    <location>
        <begin position="14"/>
        <end position="34"/>
    </location>
</feature>
<dbReference type="AlphaFoldDB" id="A0A426XGJ5"/>